<proteinExistence type="predicted"/>
<dbReference type="PANTHER" id="PTHR42718">
    <property type="entry name" value="MAJOR FACILITATOR SUPERFAMILY MULTIDRUG TRANSPORTER MFSC"/>
    <property type="match status" value="1"/>
</dbReference>
<comment type="subcellular location">
    <subcellularLocation>
        <location evidence="1">Cell membrane</location>
        <topology evidence="1">Multi-pass membrane protein</topology>
    </subcellularLocation>
</comment>
<feature type="transmembrane region" description="Helical" evidence="7">
    <location>
        <begin position="162"/>
        <end position="184"/>
    </location>
</feature>
<keyword evidence="10" id="KW-1185">Reference proteome</keyword>
<protein>
    <submittedName>
        <fullName evidence="9">MFS transporter</fullName>
    </submittedName>
</protein>
<comment type="caution">
    <text evidence="9">The sequence shown here is derived from an EMBL/GenBank/DDBJ whole genome shotgun (WGS) entry which is preliminary data.</text>
</comment>
<evidence type="ECO:0000259" key="8">
    <source>
        <dbReference type="PROSITE" id="PS50850"/>
    </source>
</evidence>
<dbReference type="GO" id="GO:0022857">
    <property type="term" value="F:transmembrane transporter activity"/>
    <property type="evidence" value="ECO:0007669"/>
    <property type="project" value="InterPro"/>
</dbReference>
<dbReference type="PROSITE" id="PS50850">
    <property type="entry name" value="MFS"/>
    <property type="match status" value="1"/>
</dbReference>
<evidence type="ECO:0000256" key="4">
    <source>
        <dbReference type="ARBA" id="ARBA00023136"/>
    </source>
</evidence>
<feature type="transmembrane region" description="Helical" evidence="7">
    <location>
        <begin position="103"/>
        <end position="124"/>
    </location>
</feature>
<dbReference type="Gene3D" id="1.20.1720.10">
    <property type="entry name" value="Multidrug resistance protein D"/>
    <property type="match status" value="1"/>
</dbReference>
<feature type="transmembrane region" description="Helical" evidence="7">
    <location>
        <begin position="555"/>
        <end position="573"/>
    </location>
</feature>
<feature type="domain" description="Major facilitator superfamily (MFS) profile" evidence="8">
    <location>
        <begin position="37"/>
        <end position="484"/>
    </location>
</feature>
<name>A0A927IFU5_9ACTN</name>
<evidence type="ECO:0000313" key="9">
    <source>
        <dbReference type="EMBL" id="MBD3934801.1"/>
    </source>
</evidence>
<evidence type="ECO:0000256" key="3">
    <source>
        <dbReference type="ARBA" id="ARBA00022989"/>
    </source>
</evidence>
<accession>A0A927IFU5</accession>
<dbReference type="InterPro" id="IPR020846">
    <property type="entry name" value="MFS_dom"/>
</dbReference>
<feature type="transmembrane region" description="Helical" evidence="7">
    <location>
        <begin position="136"/>
        <end position="155"/>
    </location>
</feature>
<feature type="compositionally biased region" description="Pro residues" evidence="6">
    <location>
        <begin position="9"/>
        <end position="18"/>
    </location>
</feature>
<keyword evidence="3 7" id="KW-1133">Transmembrane helix</keyword>
<evidence type="ECO:0000256" key="2">
    <source>
        <dbReference type="ARBA" id="ARBA00022692"/>
    </source>
</evidence>
<dbReference type="EMBL" id="JACXYU010000020">
    <property type="protein sequence ID" value="MBD3934801.1"/>
    <property type="molecule type" value="Genomic_DNA"/>
</dbReference>
<feature type="transmembrane region" description="Helical" evidence="7">
    <location>
        <begin position="359"/>
        <end position="385"/>
    </location>
</feature>
<dbReference type="PANTHER" id="PTHR42718:SF39">
    <property type="entry name" value="ACTINORHODIN TRANSPORTER-RELATED"/>
    <property type="match status" value="1"/>
</dbReference>
<feature type="region of interest" description="Disordered" evidence="6">
    <location>
        <begin position="1"/>
        <end position="27"/>
    </location>
</feature>
<dbReference type="CDD" id="cd17321">
    <property type="entry name" value="MFS_MMR_MDR_like"/>
    <property type="match status" value="1"/>
</dbReference>
<organism evidence="9 10">
    <name type="scientific">Streptomyces chumphonensis</name>
    <dbReference type="NCBI Taxonomy" id="1214925"/>
    <lineage>
        <taxon>Bacteria</taxon>
        <taxon>Bacillati</taxon>
        <taxon>Actinomycetota</taxon>
        <taxon>Actinomycetes</taxon>
        <taxon>Kitasatosporales</taxon>
        <taxon>Streptomycetaceae</taxon>
        <taxon>Streptomyces</taxon>
    </lineage>
</organism>
<evidence type="ECO:0000256" key="7">
    <source>
        <dbReference type="SAM" id="Phobius"/>
    </source>
</evidence>
<feature type="transmembrane region" description="Helical" evidence="7">
    <location>
        <begin position="253"/>
        <end position="273"/>
    </location>
</feature>
<dbReference type="Proteomes" id="UP000632289">
    <property type="component" value="Unassembled WGS sequence"/>
</dbReference>
<sequence>MSVSTGPGPTRPPAPDTAPAPDAAQGQAPPVPGRWLILVIVLSAVFMQLLDTTITIVAIPSIQADLGASFADVQLVVAVYALAFACMLITGGRLGDIYGRKRMFLIGMLGFTCASVMCGAATSADFLVLSRVLQGLFSGLMFPQVLSIIQVTFFGREKPKALAFYGASIGLATVLGPVLGGWLIELDIAGSDWRSIFYVNVPIGLLALGLGAARLRESSAETRTRLDVTGALIVTAGLFLLILPLVVGREHDWPAWSLAMLAAGPFVLAWFAWVERRRTADPDASPLVPVTLFKERSFTVGLLISLVFFTGIPSFFMTLFITLQIGFAYSAVSAGAVTLAFALLIAIGSARSNVVVRKLGTWTLALGTALLVTGMGGVILTLHWAGTDLRGWYLVPALMVGGAGTGLVVAPITGIILEGIRSGDAGSASGVIATTQQVGIAVGIAVIGILFANLIAGNAGDSLATVEPRLRQDLAAAGLPPERSEQVVAGFETCFEDRTNQKDLTAVPPSCERVEREAEQLPLPPEVTEQVRTAVLVEAAPEARKENFSRSFQGALGWQLGVFTLCFLLVLALPKVKPARITPGGA</sequence>
<evidence type="ECO:0000313" key="10">
    <source>
        <dbReference type="Proteomes" id="UP000632289"/>
    </source>
</evidence>
<dbReference type="AlphaFoldDB" id="A0A927IFU5"/>
<feature type="transmembrane region" description="Helical" evidence="7">
    <location>
        <begin position="438"/>
        <end position="456"/>
    </location>
</feature>
<dbReference type="Gene3D" id="1.20.1250.20">
    <property type="entry name" value="MFS general substrate transporter like domains"/>
    <property type="match status" value="1"/>
</dbReference>
<feature type="transmembrane region" description="Helical" evidence="7">
    <location>
        <begin position="300"/>
        <end position="321"/>
    </location>
</feature>
<dbReference type="Pfam" id="PF07690">
    <property type="entry name" value="MFS_1"/>
    <property type="match status" value="2"/>
</dbReference>
<feature type="transmembrane region" description="Helical" evidence="7">
    <location>
        <begin position="35"/>
        <end position="59"/>
    </location>
</feature>
<keyword evidence="5" id="KW-0046">Antibiotic resistance</keyword>
<feature type="transmembrane region" description="Helical" evidence="7">
    <location>
        <begin position="327"/>
        <end position="347"/>
    </location>
</feature>
<dbReference type="InterPro" id="IPR011701">
    <property type="entry name" value="MFS"/>
</dbReference>
<dbReference type="InterPro" id="IPR036259">
    <property type="entry name" value="MFS_trans_sf"/>
</dbReference>
<reference evidence="9" key="1">
    <citation type="submission" date="2020-09" db="EMBL/GenBank/DDBJ databases">
        <title>Secondary metabolite and genome analysis of marine Streptomyces chumphonensis KK1-2T.</title>
        <authorList>
            <person name="Phongsopitanun W."/>
            <person name="Kanchanasin P."/>
            <person name="Pittayakhajonwut P."/>
            <person name="Suwanborirux K."/>
            <person name="Tanasupawat S."/>
        </authorList>
    </citation>
    <scope>NUCLEOTIDE SEQUENCE</scope>
    <source>
        <strain evidence="9">KK1-2</strain>
    </source>
</reference>
<evidence type="ECO:0000256" key="5">
    <source>
        <dbReference type="ARBA" id="ARBA00023251"/>
    </source>
</evidence>
<dbReference type="RefSeq" id="WP_191212098.1">
    <property type="nucleotide sequence ID" value="NZ_BAABKL010000001.1"/>
</dbReference>
<keyword evidence="2 7" id="KW-0812">Transmembrane</keyword>
<feature type="transmembrane region" description="Helical" evidence="7">
    <location>
        <begin position="196"/>
        <end position="216"/>
    </location>
</feature>
<feature type="transmembrane region" description="Helical" evidence="7">
    <location>
        <begin position="71"/>
        <end position="91"/>
    </location>
</feature>
<evidence type="ECO:0000256" key="1">
    <source>
        <dbReference type="ARBA" id="ARBA00004651"/>
    </source>
</evidence>
<keyword evidence="4 7" id="KW-0472">Membrane</keyword>
<evidence type="ECO:0000256" key="6">
    <source>
        <dbReference type="SAM" id="MobiDB-lite"/>
    </source>
</evidence>
<dbReference type="GO" id="GO:0005886">
    <property type="term" value="C:plasma membrane"/>
    <property type="evidence" value="ECO:0007669"/>
    <property type="project" value="UniProtKB-SubCell"/>
</dbReference>
<feature type="transmembrane region" description="Helical" evidence="7">
    <location>
        <begin position="391"/>
        <end position="417"/>
    </location>
</feature>
<feature type="transmembrane region" description="Helical" evidence="7">
    <location>
        <begin position="228"/>
        <end position="247"/>
    </location>
</feature>
<dbReference type="GO" id="GO:0046677">
    <property type="term" value="P:response to antibiotic"/>
    <property type="evidence" value="ECO:0007669"/>
    <property type="project" value="UniProtKB-KW"/>
</dbReference>
<dbReference type="SUPFAM" id="SSF103473">
    <property type="entry name" value="MFS general substrate transporter"/>
    <property type="match status" value="1"/>
</dbReference>
<gene>
    <name evidence="9" type="ORF">IF129_24960</name>
</gene>